<feature type="region of interest" description="Disordered" evidence="5">
    <location>
        <begin position="52"/>
        <end position="81"/>
    </location>
</feature>
<dbReference type="GO" id="GO:0003677">
    <property type="term" value="F:DNA binding"/>
    <property type="evidence" value="ECO:0007669"/>
    <property type="project" value="InterPro"/>
</dbReference>
<dbReference type="InterPro" id="IPR007219">
    <property type="entry name" value="XnlR_reg_dom"/>
</dbReference>
<feature type="compositionally biased region" description="Low complexity" evidence="5">
    <location>
        <begin position="59"/>
        <end position="71"/>
    </location>
</feature>
<dbReference type="CDD" id="cd12148">
    <property type="entry name" value="fungal_TF_MHR"/>
    <property type="match status" value="1"/>
</dbReference>
<gene>
    <name evidence="7" type="ORF">ATNIH1004_003869</name>
</gene>
<feature type="region of interest" description="Disordered" evidence="5">
    <location>
        <begin position="524"/>
        <end position="571"/>
    </location>
</feature>
<organism evidence="7 8">
    <name type="scientific">Aspergillus tanneri</name>
    <dbReference type="NCBI Taxonomy" id="1220188"/>
    <lineage>
        <taxon>Eukaryota</taxon>
        <taxon>Fungi</taxon>
        <taxon>Dikarya</taxon>
        <taxon>Ascomycota</taxon>
        <taxon>Pezizomycotina</taxon>
        <taxon>Eurotiomycetes</taxon>
        <taxon>Eurotiomycetidae</taxon>
        <taxon>Eurotiales</taxon>
        <taxon>Aspergillaceae</taxon>
        <taxon>Aspergillus</taxon>
        <taxon>Aspergillus subgen. Circumdati</taxon>
    </lineage>
</organism>
<dbReference type="RefSeq" id="XP_033427347.1">
    <property type="nucleotide sequence ID" value="XM_033568541.1"/>
</dbReference>
<evidence type="ECO:0000313" key="8">
    <source>
        <dbReference type="Proteomes" id="UP000324241"/>
    </source>
</evidence>
<dbReference type="SMART" id="SM00906">
    <property type="entry name" value="Fungal_trans"/>
    <property type="match status" value="1"/>
</dbReference>
<dbReference type="GO" id="GO:0008270">
    <property type="term" value="F:zinc ion binding"/>
    <property type="evidence" value="ECO:0007669"/>
    <property type="project" value="InterPro"/>
</dbReference>
<evidence type="ECO:0000256" key="4">
    <source>
        <dbReference type="ARBA" id="ARBA00023242"/>
    </source>
</evidence>
<dbReference type="VEuPathDB" id="FungiDB:EYZ11_009747"/>
<comment type="caution">
    <text evidence="7">The sequence shown here is derived from an EMBL/GenBank/DDBJ whole genome shotgun (WGS) entry which is preliminary data.</text>
</comment>
<proteinExistence type="predicted"/>
<accession>A0A5M9MQ13</accession>
<dbReference type="GeneID" id="54326571"/>
<evidence type="ECO:0000313" key="7">
    <source>
        <dbReference type="EMBL" id="KAA8647986.1"/>
    </source>
</evidence>
<comment type="subcellular location">
    <subcellularLocation>
        <location evidence="1">Nucleus</location>
    </subcellularLocation>
</comment>
<feature type="compositionally biased region" description="Basic and acidic residues" evidence="5">
    <location>
        <begin position="537"/>
        <end position="565"/>
    </location>
</feature>
<evidence type="ECO:0000256" key="1">
    <source>
        <dbReference type="ARBA" id="ARBA00004123"/>
    </source>
</evidence>
<dbReference type="EMBL" id="QUQM01000003">
    <property type="protein sequence ID" value="KAA8647986.1"/>
    <property type="molecule type" value="Genomic_DNA"/>
</dbReference>
<keyword evidence="3" id="KW-0804">Transcription</keyword>
<name>A0A5M9MQ13_9EURO</name>
<protein>
    <recommendedName>
        <fullName evidence="6">Xylanolytic transcriptional activator regulatory domain-containing protein</fullName>
    </recommendedName>
</protein>
<dbReference type="Proteomes" id="UP000324241">
    <property type="component" value="Unassembled WGS sequence"/>
</dbReference>
<sequence>MVKLTTSYNLDQKHHLELTCTYAGSSAPSSLSSQLHAISPATQRLLEDSSASVGGLGGLATPSSSTSGPSPEATDLKLTKSGTGFKDSTHWTSVLSGVTDAKGQDDPLGAIQSETVFDDGSSPLDQNVLLFEGCKHATDQELLGSMPPRRESDSLVALYFRAQEYRSVIHPIEFLKRSQASGLLSAQNNASSARSPAALYKMLGYREKVVQCLVRGQFAKGGPDIMETLVHYVLIESYLNRDSNIGVWLLMGNIVQIGTSSCSSVPEFYSEALSSTQKGPPPSPTTTTQGLCYLRRKAAKESLIAIRMGYHRDPLHFKSLSPYQGEMRRRMWAMICSLDIGFSTQMGLPSSIKHSLSDTKPPRNLQDRDFDAGSTDLPPARPIDELTSSTVILAKLHVATSLGVVSDMVCNPHPLSYEDLIAANSTLDVMYTTIPDPCKFRPMSESLLDPPSVVFQRINFYMHYQRARILINWKFLGTSKDTTRSNQCWSIVIEAALEIMRLQHRMAEESEVLDVFRPTASQGRAVGPGSVGSAKPAGKEPGHLELHKRLVERSKQGSHGSEGRTRKTGGA</sequence>
<evidence type="ECO:0000256" key="2">
    <source>
        <dbReference type="ARBA" id="ARBA00023015"/>
    </source>
</evidence>
<dbReference type="Pfam" id="PF04082">
    <property type="entry name" value="Fungal_trans"/>
    <property type="match status" value="1"/>
</dbReference>
<keyword evidence="2" id="KW-0805">Transcription regulation</keyword>
<dbReference type="GO" id="GO:0006351">
    <property type="term" value="P:DNA-templated transcription"/>
    <property type="evidence" value="ECO:0007669"/>
    <property type="project" value="InterPro"/>
</dbReference>
<dbReference type="PANTHER" id="PTHR31001">
    <property type="entry name" value="UNCHARACTERIZED TRANSCRIPTIONAL REGULATORY PROTEIN"/>
    <property type="match status" value="1"/>
</dbReference>
<feature type="compositionally biased region" description="Basic and acidic residues" evidence="5">
    <location>
        <begin position="355"/>
        <end position="371"/>
    </location>
</feature>
<dbReference type="PANTHER" id="PTHR31001:SF74">
    <property type="entry name" value="ZN(II)2CYS6 TRANSCRIPTION FACTOR (EUROFUNG)"/>
    <property type="match status" value="1"/>
</dbReference>
<feature type="domain" description="Xylanolytic transcriptional activator regulatory" evidence="6">
    <location>
        <begin position="247"/>
        <end position="368"/>
    </location>
</feature>
<dbReference type="OrthoDB" id="4934715at2759"/>
<dbReference type="VEuPathDB" id="FungiDB:EYZ11_013445"/>
<evidence type="ECO:0000256" key="3">
    <source>
        <dbReference type="ARBA" id="ARBA00023163"/>
    </source>
</evidence>
<evidence type="ECO:0000256" key="5">
    <source>
        <dbReference type="SAM" id="MobiDB-lite"/>
    </source>
</evidence>
<keyword evidence="4" id="KW-0539">Nucleus</keyword>
<dbReference type="InterPro" id="IPR050613">
    <property type="entry name" value="Sec_Metabolite_Reg"/>
</dbReference>
<evidence type="ECO:0000259" key="6">
    <source>
        <dbReference type="SMART" id="SM00906"/>
    </source>
</evidence>
<dbReference type="AlphaFoldDB" id="A0A5M9MQ13"/>
<feature type="region of interest" description="Disordered" evidence="5">
    <location>
        <begin position="351"/>
        <end position="379"/>
    </location>
</feature>
<reference evidence="7 8" key="1">
    <citation type="submission" date="2019-08" db="EMBL/GenBank/DDBJ databases">
        <title>The genome sequence of a newly discovered highly antifungal drug resistant Aspergillus species, Aspergillus tanneri NIH 1004.</title>
        <authorList>
            <person name="Mounaud S."/>
            <person name="Singh I."/>
            <person name="Joardar V."/>
            <person name="Pakala S."/>
            <person name="Pakala S."/>
            <person name="Venepally P."/>
            <person name="Chung J.K."/>
            <person name="Losada L."/>
            <person name="Nierman W.C."/>
        </authorList>
    </citation>
    <scope>NUCLEOTIDE SEQUENCE [LARGE SCALE GENOMIC DNA]</scope>
    <source>
        <strain evidence="7 8">NIH1004</strain>
    </source>
</reference>
<dbReference type="GO" id="GO:0005634">
    <property type="term" value="C:nucleus"/>
    <property type="evidence" value="ECO:0007669"/>
    <property type="project" value="UniProtKB-SubCell"/>
</dbReference>